<reference evidence="1 2" key="1">
    <citation type="submission" date="2015-06" db="EMBL/GenBank/DDBJ databases">
        <title>More than comparative genomics: Whole genome sequencing reveals elusive C. pecorum plasmid and re-evaluates genetic differences and phylogenetic relationships between C. pecorum from pig, cattle, sheep and koala hosts.</title>
        <authorList>
            <person name="Jelocnik M."/>
            <person name="Bachmann N.L."/>
            <person name="Kaltenboeck B."/>
            <person name="Waugh C."/>
            <person name="Woolford L."/>
            <person name="Speight N."/>
            <person name="Gillett A."/>
            <person name="Higgins D."/>
            <person name="Flanagan C."/>
            <person name="Myers G."/>
            <person name="Timms P."/>
            <person name="Polkinghorne A."/>
        </authorList>
    </citation>
    <scope>NUCLEOTIDE SEQUENCE [LARGE SCALE GENOMIC DNA]</scope>
    <source>
        <strain evidence="1 2">L1</strain>
    </source>
</reference>
<sequence>MKNQPKYNMTNSTNFRMDTTAVASGVKDQNLFMDGATLSITGSSSIDDTLSVRNLTVTDSATSTCDVEIGGDLLTENTDFHATTLSRGMDIISASEKSKTPFLSNISDPQSPRDALTYAFYRRNSVQAYHSSVSYTDTYNFLSGVVKLFAGNGNNEENSTPRYSDYFTISEDRITPKKAGIYQITIQCTRFSGRHSGNDDATFFLYLMSPTNKSLLSSTDTRGLSSTDRTTKVLHAIFPVPELTREGDFYIQATSTADMKIKYFSTNVIWFPFNMSFSEVD</sequence>
<evidence type="ECO:0000313" key="1">
    <source>
        <dbReference type="EMBL" id="KTF28739.1"/>
    </source>
</evidence>
<name>A0AA40U5P7_9CHLA</name>
<dbReference type="Proteomes" id="UP000054301">
    <property type="component" value="Unassembled WGS sequence"/>
</dbReference>
<dbReference type="AlphaFoldDB" id="A0AA40U5P7"/>
<proteinExistence type="predicted"/>
<dbReference type="EMBL" id="LFRH01000003">
    <property type="protein sequence ID" value="KTF28739.1"/>
    <property type="molecule type" value="Genomic_DNA"/>
</dbReference>
<evidence type="ECO:0000313" key="2">
    <source>
        <dbReference type="Proteomes" id="UP000054301"/>
    </source>
</evidence>
<organism evidence="1 2">
    <name type="scientific">Chlamydia pecorum</name>
    <dbReference type="NCBI Taxonomy" id="85991"/>
    <lineage>
        <taxon>Bacteria</taxon>
        <taxon>Pseudomonadati</taxon>
        <taxon>Chlamydiota</taxon>
        <taxon>Chlamydiia</taxon>
        <taxon>Chlamydiales</taxon>
        <taxon>Chlamydiaceae</taxon>
        <taxon>Chlamydia/Chlamydophila group</taxon>
        <taxon>Chlamydia</taxon>
    </lineage>
</organism>
<gene>
    <name evidence="1" type="ORF">cpL1_0775</name>
</gene>
<comment type="caution">
    <text evidence="1">The sequence shown here is derived from an EMBL/GenBank/DDBJ whole genome shotgun (WGS) entry which is preliminary data.</text>
</comment>
<dbReference type="RefSeq" id="WP_058787619.1">
    <property type="nucleotide sequence ID" value="NZ_LFRH01000003.1"/>
</dbReference>
<protein>
    <submittedName>
        <fullName evidence="1">Uncharacterized protein</fullName>
    </submittedName>
</protein>
<accession>A0AA40U5P7</accession>